<evidence type="ECO:0000256" key="1">
    <source>
        <dbReference type="SAM" id="MobiDB-lite"/>
    </source>
</evidence>
<feature type="signal peptide" evidence="2">
    <location>
        <begin position="1"/>
        <end position="30"/>
    </location>
</feature>
<keyword evidence="2" id="KW-0732">Signal</keyword>
<reference evidence="4" key="1">
    <citation type="submission" date="2016-10" db="EMBL/GenBank/DDBJ databases">
        <authorList>
            <person name="Varghese N."/>
            <person name="Submissions S."/>
        </authorList>
    </citation>
    <scope>NUCLEOTIDE SEQUENCE [LARGE SCALE GENOMIC DNA]</scope>
    <source>
        <strain evidence="4">CGMCC 4.6609</strain>
    </source>
</reference>
<dbReference type="RefSeq" id="WP_176959508.1">
    <property type="nucleotide sequence ID" value="NZ_FNIX01000001.1"/>
</dbReference>
<feature type="chain" id="PRO_5011512716" evidence="2">
    <location>
        <begin position="31"/>
        <end position="171"/>
    </location>
</feature>
<organism evidence="3 4">
    <name type="scientific">Lentzea jiangxiensis</name>
    <dbReference type="NCBI Taxonomy" id="641025"/>
    <lineage>
        <taxon>Bacteria</taxon>
        <taxon>Bacillati</taxon>
        <taxon>Actinomycetota</taxon>
        <taxon>Actinomycetes</taxon>
        <taxon>Pseudonocardiales</taxon>
        <taxon>Pseudonocardiaceae</taxon>
        <taxon>Lentzea</taxon>
    </lineage>
</organism>
<evidence type="ECO:0000313" key="3">
    <source>
        <dbReference type="EMBL" id="SDN70808.1"/>
    </source>
</evidence>
<name>A0A1H0DL74_9PSEU</name>
<feature type="compositionally biased region" description="Pro residues" evidence="1">
    <location>
        <begin position="65"/>
        <end position="84"/>
    </location>
</feature>
<feature type="compositionally biased region" description="Pro residues" evidence="1">
    <location>
        <begin position="91"/>
        <end position="100"/>
    </location>
</feature>
<dbReference type="Proteomes" id="UP000199691">
    <property type="component" value="Unassembled WGS sequence"/>
</dbReference>
<gene>
    <name evidence="3" type="ORF">SAMN05421507_10125</name>
</gene>
<evidence type="ECO:0000313" key="4">
    <source>
        <dbReference type="Proteomes" id="UP000199691"/>
    </source>
</evidence>
<keyword evidence="4" id="KW-1185">Reference proteome</keyword>
<protein>
    <submittedName>
        <fullName evidence="3">Uncharacterized protein</fullName>
    </submittedName>
</protein>
<dbReference type="AlphaFoldDB" id="A0A1H0DL74"/>
<dbReference type="EMBL" id="FNIX01000001">
    <property type="protein sequence ID" value="SDN70808.1"/>
    <property type="molecule type" value="Genomic_DNA"/>
</dbReference>
<dbReference type="STRING" id="641025.SAMN05421507_10125"/>
<sequence>MTGVRRRGRFSAAVVVMGAALIAAVLSAPADKPVDIRLVAPPPLPPQVVTATATTTVSAIGAVEPAPPPPPPPPPPRGEASPPPPRHEPRQPPPPPPPRPGKPKPKPPNVFDLLRCDAAYFEDDDFNRCLEWPFDAAEFCELLEKHNLEPVDVRGPGGRRFDRFDVKCDER</sequence>
<accession>A0A1H0DL74</accession>
<feature type="region of interest" description="Disordered" evidence="1">
    <location>
        <begin position="59"/>
        <end position="110"/>
    </location>
</feature>
<evidence type="ECO:0000256" key="2">
    <source>
        <dbReference type="SAM" id="SignalP"/>
    </source>
</evidence>
<proteinExistence type="predicted"/>